<keyword evidence="1" id="KW-0732">Signal</keyword>
<dbReference type="Gene3D" id="2.160.20.10">
    <property type="entry name" value="Single-stranded right-handed beta-helix, Pectin lyase-like"/>
    <property type="match status" value="2"/>
</dbReference>
<evidence type="ECO:0000313" key="4">
    <source>
        <dbReference type="EMBL" id="MEF3833073.1"/>
    </source>
</evidence>
<feature type="signal peptide" evidence="1">
    <location>
        <begin position="1"/>
        <end position="24"/>
    </location>
</feature>
<gene>
    <name evidence="4" type="ORF">N1F79_08015</name>
</gene>
<dbReference type="InterPro" id="IPR011050">
    <property type="entry name" value="Pectin_lyase_fold/virulence"/>
</dbReference>
<feature type="domain" description="Right handed beta helix" evidence="2">
    <location>
        <begin position="413"/>
        <end position="534"/>
    </location>
</feature>
<feature type="domain" description="DUF8202" evidence="3">
    <location>
        <begin position="1324"/>
        <end position="1513"/>
    </location>
</feature>
<protein>
    <submittedName>
        <fullName evidence="4">Right-handed parallel beta-helix repeat-containing protein</fullName>
    </submittedName>
</protein>
<proteinExistence type="predicted"/>
<organism evidence="4 5">
    <name type="scientific">Flavivirga spongiicola</name>
    <dbReference type="NCBI Taxonomy" id="421621"/>
    <lineage>
        <taxon>Bacteria</taxon>
        <taxon>Pseudomonadati</taxon>
        <taxon>Bacteroidota</taxon>
        <taxon>Flavobacteriia</taxon>
        <taxon>Flavobacteriales</taxon>
        <taxon>Flavobacteriaceae</taxon>
        <taxon>Flavivirga</taxon>
    </lineage>
</organism>
<evidence type="ECO:0000259" key="2">
    <source>
        <dbReference type="Pfam" id="PF13229"/>
    </source>
</evidence>
<evidence type="ECO:0000259" key="3">
    <source>
        <dbReference type="Pfam" id="PF26628"/>
    </source>
</evidence>
<accession>A0ABU7XQS3</accession>
<dbReference type="SMART" id="SM00710">
    <property type="entry name" value="PbH1"/>
    <property type="match status" value="16"/>
</dbReference>
<feature type="domain" description="DUF8202" evidence="3">
    <location>
        <begin position="918"/>
        <end position="1109"/>
    </location>
</feature>
<evidence type="ECO:0000313" key="5">
    <source>
        <dbReference type="Proteomes" id="UP001337305"/>
    </source>
</evidence>
<dbReference type="Pfam" id="PF26628">
    <property type="entry name" value="DUF8202"/>
    <property type="match status" value="3"/>
</dbReference>
<dbReference type="EMBL" id="JAODOP010000004">
    <property type="protein sequence ID" value="MEF3833073.1"/>
    <property type="molecule type" value="Genomic_DNA"/>
</dbReference>
<dbReference type="InterPro" id="IPR039448">
    <property type="entry name" value="Beta_helix"/>
</dbReference>
<reference evidence="4 5" key="1">
    <citation type="submission" date="2022-09" db="EMBL/GenBank/DDBJ databases">
        <title>Genome sequencing of Flavivirga sp. MEBiC05379.</title>
        <authorList>
            <person name="Oh H.-M."/>
            <person name="Kwon K.K."/>
            <person name="Park M.J."/>
            <person name="Yang S.-H."/>
        </authorList>
    </citation>
    <scope>NUCLEOTIDE SEQUENCE [LARGE SCALE GENOMIC DNA]</scope>
    <source>
        <strain evidence="4 5">MEBiC05379</strain>
    </source>
</reference>
<dbReference type="InterPro" id="IPR012334">
    <property type="entry name" value="Pectin_lyas_fold"/>
</dbReference>
<evidence type="ECO:0000256" key="1">
    <source>
        <dbReference type="SAM" id="SignalP"/>
    </source>
</evidence>
<dbReference type="SUPFAM" id="SSF51126">
    <property type="entry name" value="Pectin lyase-like"/>
    <property type="match status" value="2"/>
</dbReference>
<feature type="chain" id="PRO_5045058351" evidence="1">
    <location>
        <begin position="25"/>
        <end position="1944"/>
    </location>
</feature>
<name>A0ABU7XQS3_9FLAO</name>
<feature type="domain" description="DUF8202" evidence="3">
    <location>
        <begin position="1728"/>
        <end position="1901"/>
    </location>
</feature>
<comment type="caution">
    <text evidence="4">The sequence shown here is derived from an EMBL/GenBank/DDBJ whole genome shotgun (WGS) entry which is preliminary data.</text>
</comment>
<dbReference type="InterPro" id="IPR006626">
    <property type="entry name" value="PbH1"/>
</dbReference>
<sequence length="1944" mass="205076">MIQKQAYSWITMALFFMATVTIQAQDYIVTDYADTNTPGTLRWSINQANGAAGPHTITFDGTGGTIDLTANLPLISTADITIDGTSAGGEASVIIDAGAGDNGRYIFRVQAGGTNATLRGMTLLDSGNNAIILNGSPTGVVIEDIIVTNSVTTCDCIDSAVYVPNNAIDLTIRNVVMTEGQTGQYGIIIAGTSNNVTIDKFILSKSDPSMGIRFSGAANNVNILNTTLDLQRDGSGSSGDYGIYFISAATNITIDELEVNNADGVGLYFTSTADIIRIDDSRFSNATGETNAIEIRFAGVATDVIMNTVTLDLDHTLTTNDGDYGIYFNTTANQITLNGITMHDPEVHGIFIGGVATDITLTNSTFDNFDGSGTNEMIRFNNVVNGITMTDVTIDADFSGTTDDGNTALYFLSDINQDDSKNATFTNLDIRNADSFQFHAARAVNNFTVEGSTFTGNTEANAAGMGIDLGYNYIKRDILINNNTFLNLQQNGILIDTDGTNATSNIKITNNTISGTTANGAFPGNGIIVWEHNGVTDFEISGNTIFDNAAAGIAISHTDGINISQNSIYNNALIGIDNQNNNGGNDLEQIDGDTPLILNSVNTGVDTYDVTFTTPPTTVCNPCDIEFFTNQASDSPYNGRTYVHTETGLSGATTYTRSINSGGENIGFWTTTLKSINLNSSVSEFGDAYKINPTLGPGGVTAGLNLWLRADVGTTPTSTGTLTGWENLAQFNVAGQFGARPLPSLIDGSATLFNFNKAVQFTATNQKIGNVTSATLGTSSYDIFTLTKEGMTGSRFFNIGRDNITLNGTNWDSPGLYTSGAIAIRNRGGGLPYLSNPGGTFSATIPSITYNRFTDVSVTKGFNGANTGGIGAHGSTGSPMGGYVLGDTRSTGTGGDDSGFIGTVGEFIAYNRNLSATERRQVDSYMAIKYGLTLDLTVASNNYLLSDASVIWNATANSAYNNDIAGIGRDDKSALSQKQSKSVNADAIVTIGLGGIAATNIANANTFTTDKDFLIWGNDNASIDFQTTELPAGALALQRIGREWKVQENGSVSNQTIAFSNINVSSIAYDYELYVDTDGDGNFANATIITGGVESGGTITFAGVDLNHNDVFTLGVTIPIPGGISNGLSAWYRSSENITTTSWPDDGPVGSFDLTKVGSPTLMPTAINFNPGVDFPGSRGNRYERVIAPLSGGSNATVFYVGTANRLASGDEIKVGFGTSYDNPTIGSFNRKIGHYDGNYGTGTNGDDVVEQDEPYMHTTSWLNATAPEYSFNGLNAVASNGMRISVPAGSRLHFGADIGGGDDSGKGIITEVVIYNTKLTPVEREQVESYLALKFGITLDQTTARNYVASDASVVWNATTNSLYNNDIAGIGKDDLTALNQKQSKSINEDAMVTIGLGGIAATNIANVNTFTTNKDYLIWGNDNASIDLQTTELPASAGALQRIGREWKVQENGSVNNQTIAFSNIGISPLAYNFELFVDTDGDGDFTNATVIGGVESGGVITFSGVDLNNNDLFTLGFTQPSPGGVTNSLSAWFEANQGATTALWEDQSGNNRDAAGRSLAGGPTGTMINFNPSMSFVGASINEAYDISGLGLGLFTNGNFSNAAFSVGSGTGGAWLSSGAVGTDRSMFLRNSPTSTSFDLYNRGFSPGGASTETRMMSVAYASGTSTRSISLNSMAPSTNSSATLNFLPGQAIIGHDLSSGTNRYNGDLPEVIFHKDVDLTAIETLRIESYLAIKYGLTLDQSSLTNYLASDASVIWDATTNSLYNYDIAGIGRDDLSGLTQKQSKSVNTDAIVTIGLGGIAATNIANANTFTTNKDFLVWGNDNASTAVVNSGIPSAFSEKTARNWLVNETGAVGSTLIQIPNSAVAGFSSTTELMLFVADDSGFTTNVVTVPLVQNGANWEVIYDFDGTKYFTFGIVAPSDFMRHGKNFQNGVEQKMKF</sequence>
<dbReference type="RefSeq" id="WP_303305423.1">
    <property type="nucleotide sequence ID" value="NZ_JAODOP010000004.1"/>
</dbReference>
<dbReference type="InterPro" id="IPR058515">
    <property type="entry name" value="DUF8202"/>
</dbReference>
<keyword evidence="5" id="KW-1185">Reference proteome</keyword>
<dbReference type="Pfam" id="PF13229">
    <property type="entry name" value="Beta_helix"/>
    <property type="match status" value="1"/>
</dbReference>
<dbReference type="Proteomes" id="UP001337305">
    <property type="component" value="Unassembled WGS sequence"/>
</dbReference>